<keyword evidence="1" id="KW-1133">Transmembrane helix</keyword>
<feature type="transmembrane region" description="Helical" evidence="1">
    <location>
        <begin position="155"/>
        <end position="177"/>
    </location>
</feature>
<feature type="transmembrane region" description="Helical" evidence="1">
    <location>
        <begin position="447"/>
        <end position="466"/>
    </location>
</feature>
<comment type="caution">
    <text evidence="2">The sequence shown here is derived from an EMBL/GenBank/DDBJ whole genome shotgun (WGS) entry which is preliminary data.</text>
</comment>
<evidence type="ECO:0000313" key="2">
    <source>
        <dbReference type="EMBL" id="MBJ7602122.1"/>
    </source>
</evidence>
<dbReference type="AlphaFoldDB" id="A0A934NGG6"/>
<accession>A0A934NGG6</accession>
<feature type="transmembrane region" description="Helical" evidence="1">
    <location>
        <begin position="183"/>
        <end position="202"/>
    </location>
</feature>
<sequence length="686" mass="73659">MDGTADLLPGLLQRVSSGKDVVPELDLSVGRRRPRMLAPAGVAVVVLVLGSLLVLAHLAVILALLAIIVAGAGLTFLSGLRLSLEERIAYGAVVGALAVALAQCLLSLVGGLTLGTALAGLGLALVAGSAGWYRGRRLLSSEWVDARERWGRLEAWPLLLLLLVCWPYTVVLLARAYQVVDGALLVGNVGVYGDWAAHLTYAGSFAYGDNFPPRSPIAPDQRLAYPFVIDFLAAGLVPLGASLTASLVWSSGLLGLAFPAVMYTAGRRLVGSSLGGALGTLVFLLGGGLGFVRVAREVAHVGLGALAHLSRLSTQDPEANLQWLNPVLGWLLPQRSVLLGFPLCLLVLALLWRALEDRGATARQAFGFAGVLTGLLPLAHLHAYGTVLVLAAFWAVFERRREWLTFFVPALLLGLPQVAWLATGAGGQPRLQLWWLADTGGHGDGPLWFWFKNLGLFVPLLLAAFLWRPALPPQSRLLLAPIWLWFLVPNLLVFQPWDWDNSKFFAYWALLGSLLIGALLARLGSRGRLGPVVAAVCFVLLVLSGGLDLARSLDQPLNQAQFADRGGLETAAWVRTNTDRHAIFLVAPEHNEPVPALAGRSVAAGYPGWLWSYGIPDWQQRAADADRMLRGDPETPALLRLYHVSYVVLGPQELGGHQANAAYWNSAALRVYANSTYTVYRIVGTG</sequence>
<feature type="transmembrane region" description="Helical" evidence="1">
    <location>
        <begin position="60"/>
        <end position="77"/>
    </location>
</feature>
<feature type="transmembrane region" description="Helical" evidence="1">
    <location>
        <begin position="36"/>
        <end position="54"/>
    </location>
</feature>
<evidence type="ECO:0000313" key="3">
    <source>
        <dbReference type="Proteomes" id="UP000620075"/>
    </source>
</evidence>
<dbReference type="Proteomes" id="UP000620075">
    <property type="component" value="Unassembled WGS sequence"/>
</dbReference>
<reference evidence="2 3" key="1">
    <citation type="submission" date="2020-10" db="EMBL/GenBank/DDBJ databases">
        <title>Ca. Dormibacterota MAGs.</title>
        <authorList>
            <person name="Montgomery K."/>
        </authorList>
    </citation>
    <scope>NUCLEOTIDE SEQUENCE [LARGE SCALE GENOMIC DNA]</scope>
    <source>
        <strain evidence="2">SC8811_S16_3</strain>
    </source>
</reference>
<feature type="transmembrane region" description="Helical" evidence="1">
    <location>
        <begin position="529"/>
        <end position="547"/>
    </location>
</feature>
<proteinExistence type="predicted"/>
<protein>
    <submittedName>
        <fullName evidence="2">Uncharacterized protein</fullName>
    </submittedName>
</protein>
<feature type="transmembrane region" description="Helical" evidence="1">
    <location>
        <begin position="504"/>
        <end position="522"/>
    </location>
</feature>
<feature type="transmembrane region" description="Helical" evidence="1">
    <location>
        <begin position="269"/>
        <end position="292"/>
    </location>
</feature>
<name>A0A934NGG6_9BACT</name>
<dbReference type="EMBL" id="JAEKNQ010000013">
    <property type="protein sequence ID" value="MBJ7602122.1"/>
    <property type="molecule type" value="Genomic_DNA"/>
</dbReference>
<feature type="transmembrane region" description="Helical" evidence="1">
    <location>
        <begin position="223"/>
        <end position="249"/>
    </location>
</feature>
<feature type="transmembrane region" description="Helical" evidence="1">
    <location>
        <begin position="114"/>
        <end position="134"/>
    </location>
</feature>
<keyword evidence="1" id="KW-0472">Membrane</keyword>
<feature type="transmembrane region" description="Helical" evidence="1">
    <location>
        <begin position="375"/>
        <end position="397"/>
    </location>
</feature>
<feature type="transmembrane region" description="Helical" evidence="1">
    <location>
        <begin position="404"/>
        <end position="427"/>
    </location>
</feature>
<feature type="transmembrane region" description="Helical" evidence="1">
    <location>
        <begin position="89"/>
        <end position="108"/>
    </location>
</feature>
<feature type="transmembrane region" description="Helical" evidence="1">
    <location>
        <begin position="337"/>
        <end position="355"/>
    </location>
</feature>
<organism evidence="2 3">
    <name type="scientific">Candidatus Dormiibacter inghamiae</name>
    <dbReference type="NCBI Taxonomy" id="3127013"/>
    <lineage>
        <taxon>Bacteria</taxon>
        <taxon>Bacillati</taxon>
        <taxon>Candidatus Dormiibacterota</taxon>
        <taxon>Candidatus Dormibacteria</taxon>
        <taxon>Candidatus Dormibacterales</taxon>
        <taxon>Candidatus Dormibacteraceae</taxon>
        <taxon>Candidatus Dormiibacter</taxon>
    </lineage>
</organism>
<evidence type="ECO:0000256" key="1">
    <source>
        <dbReference type="SAM" id="Phobius"/>
    </source>
</evidence>
<gene>
    <name evidence="2" type="ORF">JF888_02840</name>
</gene>
<feature type="transmembrane region" description="Helical" evidence="1">
    <location>
        <begin position="478"/>
        <end position="498"/>
    </location>
</feature>
<keyword evidence="1" id="KW-0812">Transmembrane</keyword>